<feature type="domain" description="HTH tetR-type" evidence="6">
    <location>
        <begin position="23"/>
        <end position="81"/>
    </location>
</feature>
<reference evidence="7" key="1">
    <citation type="submission" date="2021-01" db="EMBL/GenBank/DDBJ databases">
        <title>Whole genome shotgun sequence of Planobispora rosea NBRC 15558.</title>
        <authorList>
            <person name="Komaki H."/>
            <person name="Tamura T."/>
        </authorList>
    </citation>
    <scope>NUCLEOTIDE SEQUENCE</scope>
    <source>
        <strain evidence="7">NBRC 15558</strain>
    </source>
</reference>
<dbReference type="PROSITE" id="PS50977">
    <property type="entry name" value="HTH_TETR_2"/>
    <property type="match status" value="1"/>
</dbReference>
<organism evidence="7 8">
    <name type="scientific">Planobispora rosea</name>
    <dbReference type="NCBI Taxonomy" id="35762"/>
    <lineage>
        <taxon>Bacteria</taxon>
        <taxon>Bacillati</taxon>
        <taxon>Actinomycetota</taxon>
        <taxon>Actinomycetes</taxon>
        <taxon>Streptosporangiales</taxon>
        <taxon>Streptosporangiaceae</taxon>
        <taxon>Planobispora</taxon>
    </lineage>
</organism>
<sequence>MSYSDGMETTNAAPMSGRKAQAARNDQTILQAARAVFVADPGAPISAVAERAGVGISALYRRYASKEILLRKLCSDGLKLYIAEAEAALADERDPWTVFADFMRRIVDADTHSLTLSLAGTFTPDEDLFRESAYAEELATRVFERARDAGVLRPGLDVADLSMLFEQIAAIHLGDEERTAQMRHRYLALILDGLRLTSAEALPGPPPTAEEIGRRWIVT</sequence>
<keyword evidence="1" id="KW-0805">Transcription regulation</keyword>
<dbReference type="Pfam" id="PF21597">
    <property type="entry name" value="TetR_C_43"/>
    <property type="match status" value="1"/>
</dbReference>
<dbReference type="SUPFAM" id="SSF46689">
    <property type="entry name" value="Homeodomain-like"/>
    <property type="match status" value="1"/>
</dbReference>
<evidence type="ECO:0000256" key="5">
    <source>
        <dbReference type="SAM" id="MobiDB-lite"/>
    </source>
</evidence>
<dbReference type="AlphaFoldDB" id="A0A8J3WDB3"/>
<dbReference type="InterPro" id="IPR036271">
    <property type="entry name" value="Tet_transcr_reg_TetR-rel_C_sf"/>
</dbReference>
<dbReference type="InterPro" id="IPR001647">
    <property type="entry name" value="HTH_TetR"/>
</dbReference>
<gene>
    <name evidence="7" type="ORF">Pro02_35530</name>
</gene>
<accession>A0A8J3WDB3</accession>
<feature type="compositionally biased region" description="Polar residues" evidence="5">
    <location>
        <begin position="1"/>
        <end position="13"/>
    </location>
</feature>
<feature type="region of interest" description="Disordered" evidence="5">
    <location>
        <begin position="1"/>
        <end position="20"/>
    </location>
</feature>
<keyword evidence="2 4" id="KW-0238">DNA-binding</keyword>
<dbReference type="InterPro" id="IPR009057">
    <property type="entry name" value="Homeodomain-like_sf"/>
</dbReference>
<dbReference type="InterPro" id="IPR049445">
    <property type="entry name" value="TetR_SbtR-like_C"/>
</dbReference>
<comment type="caution">
    <text evidence="7">The sequence shown here is derived from an EMBL/GenBank/DDBJ whole genome shotgun (WGS) entry which is preliminary data.</text>
</comment>
<name>A0A8J3WDB3_PLARO</name>
<protein>
    <submittedName>
        <fullName evidence="7">TetR family transcriptional regulator</fullName>
    </submittedName>
</protein>
<feature type="DNA-binding region" description="H-T-H motif" evidence="4">
    <location>
        <begin position="44"/>
        <end position="63"/>
    </location>
</feature>
<dbReference type="InterPro" id="IPR050109">
    <property type="entry name" value="HTH-type_TetR-like_transc_reg"/>
</dbReference>
<dbReference type="GO" id="GO:0000976">
    <property type="term" value="F:transcription cis-regulatory region binding"/>
    <property type="evidence" value="ECO:0007669"/>
    <property type="project" value="TreeGrafter"/>
</dbReference>
<keyword evidence="8" id="KW-1185">Reference proteome</keyword>
<evidence type="ECO:0000256" key="4">
    <source>
        <dbReference type="PROSITE-ProRule" id="PRU00335"/>
    </source>
</evidence>
<evidence type="ECO:0000256" key="1">
    <source>
        <dbReference type="ARBA" id="ARBA00023015"/>
    </source>
</evidence>
<evidence type="ECO:0000256" key="3">
    <source>
        <dbReference type="ARBA" id="ARBA00023163"/>
    </source>
</evidence>
<evidence type="ECO:0000259" key="6">
    <source>
        <dbReference type="PROSITE" id="PS50977"/>
    </source>
</evidence>
<dbReference type="EMBL" id="BOOI01000032">
    <property type="protein sequence ID" value="GIH85145.1"/>
    <property type="molecule type" value="Genomic_DNA"/>
</dbReference>
<evidence type="ECO:0000313" key="8">
    <source>
        <dbReference type="Proteomes" id="UP000655044"/>
    </source>
</evidence>
<keyword evidence="3" id="KW-0804">Transcription</keyword>
<dbReference type="SUPFAM" id="SSF48498">
    <property type="entry name" value="Tetracyclin repressor-like, C-terminal domain"/>
    <property type="match status" value="1"/>
</dbReference>
<dbReference type="GO" id="GO:0003700">
    <property type="term" value="F:DNA-binding transcription factor activity"/>
    <property type="evidence" value="ECO:0007669"/>
    <property type="project" value="TreeGrafter"/>
</dbReference>
<dbReference type="Proteomes" id="UP000655044">
    <property type="component" value="Unassembled WGS sequence"/>
</dbReference>
<dbReference type="Pfam" id="PF00440">
    <property type="entry name" value="TetR_N"/>
    <property type="match status" value="1"/>
</dbReference>
<dbReference type="PANTHER" id="PTHR30055">
    <property type="entry name" value="HTH-TYPE TRANSCRIPTIONAL REGULATOR RUTR"/>
    <property type="match status" value="1"/>
</dbReference>
<dbReference type="Gene3D" id="1.10.357.10">
    <property type="entry name" value="Tetracycline Repressor, domain 2"/>
    <property type="match status" value="1"/>
</dbReference>
<proteinExistence type="predicted"/>
<dbReference type="PANTHER" id="PTHR30055:SF234">
    <property type="entry name" value="HTH-TYPE TRANSCRIPTIONAL REGULATOR BETI"/>
    <property type="match status" value="1"/>
</dbReference>
<evidence type="ECO:0000256" key="2">
    <source>
        <dbReference type="ARBA" id="ARBA00023125"/>
    </source>
</evidence>
<evidence type="ECO:0000313" key="7">
    <source>
        <dbReference type="EMBL" id="GIH85145.1"/>
    </source>
</evidence>